<proteinExistence type="predicted"/>
<evidence type="ECO:0000313" key="3">
    <source>
        <dbReference type="Proteomes" id="UP001213680"/>
    </source>
</evidence>
<feature type="transmembrane region" description="Helical" evidence="1">
    <location>
        <begin position="147"/>
        <end position="169"/>
    </location>
</feature>
<dbReference type="EMBL" id="CP118099">
    <property type="protein sequence ID" value="WDH75356.1"/>
    <property type="molecule type" value="Genomic_DNA"/>
</dbReference>
<accession>A0ABY7WWU8</accession>
<keyword evidence="3" id="KW-1185">Reference proteome</keyword>
<protein>
    <submittedName>
        <fullName evidence="2">Uncharacterized protein</fullName>
    </submittedName>
</protein>
<dbReference type="Proteomes" id="UP001213680">
    <property type="component" value="Chromosome"/>
</dbReference>
<keyword evidence="1" id="KW-0472">Membrane</keyword>
<evidence type="ECO:0000313" key="2">
    <source>
        <dbReference type="EMBL" id="WDH75356.1"/>
    </source>
</evidence>
<feature type="transmembrane region" description="Helical" evidence="1">
    <location>
        <begin position="121"/>
        <end position="141"/>
    </location>
</feature>
<sequence>MITQPFKQAVAQKDLERVKIMLSSSLFLDLTFKSFQEMLAYALNQIPELIEQHDGTQFPNMSVWTKTYASEVREDLIDNFSAERIEHIKKVHEHVYAQELHEQLNSSTAATKEVKHEDSSVNITLLIVTLGVAVASILVGVLMDLSIVTIATTTVISTLLVGGVTYYVVKKQ</sequence>
<dbReference type="RefSeq" id="WP_274356523.1">
    <property type="nucleotide sequence ID" value="NZ_CP118099.1"/>
</dbReference>
<reference evidence="2 3" key="1">
    <citation type="submission" date="2023-02" db="EMBL/GenBank/DDBJ databases">
        <title>A bacterium isolated from plastisphere.</title>
        <authorList>
            <person name="Sun Y."/>
        </authorList>
    </citation>
    <scope>NUCLEOTIDE SEQUENCE [LARGE SCALE GENOMIC DNA]</scope>
    <source>
        <strain evidence="3">a-1</strain>
    </source>
</reference>
<gene>
    <name evidence="2" type="ORF">PTI97_11055</name>
</gene>
<evidence type="ECO:0000256" key="1">
    <source>
        <dbReference type="SAM" id="Phobius"/>
    </source>
</evidence>
<name>A0ABY7WWU8_9BACL</name>
<organism evidence="2 3">
    <name type="scientific">Exiguobacterium marinum</name>
    <dbReference type="NCBI Taxonomy" id="273528"/>
    <lineage>
        <taxon>Bacteria</taxon>
        <taxon>Bacillati</taxon>
        <taxon>Bacillota</taxon>
        <taxon>Bacilli</taxon>
        <taxon>Bacillales</taxon>
        <taxon>Bacillales Family XII. Incertae Sedis</taxon>
        <taxon>Exiguobacterium</taxon>
    </lineage>
</organism>
<keyword evidence="1" id="KW-1133">Transmembrane helix</keyword>
<keyword evidence="1" id="KW-0812">Transmembrane</keyword>